<dbReference type="PANTHER" id="PTHR19848:SF8">
    <property type="entry name" value="F-BOX AND WD REPEAT DOMAIN CONTAINING 7"/>
    <property type="match status" value="1"/>
</dbReference>
<evidence type="ECO:0000256" key="2">
    <source>
        <dbReference type="ARBA" id="ARBA00022737"/>
    </source>
</evidence>
<dbReference type="InterPro" id="IPR001680">
    <property type="entry name" value="WD40_rpt"/>
</dbReference>
<keyword evidence="2" id="KW-0677">Repeat</keyword>
<dbReference type="SMART" id="SM00320">
    <property type="entry name" value="WD40"/>
    <property type="match status" value="7"/>
</dbReference>
<dbReference type="PANTHER" id="PTHR19848">
    <property type="entry name" value="WD40 REPEAT PROTEIN"/>
    <property type="match status" value="1"/>
</dbReference>
<dbReference type="PROSITE" id="PS50082">
    <property type="entry name" value="WD_REPEATS_2"/>
    <property type="match status" value="1"/>
</dbReference>
<proteinExistence type="predicted"/>
<evidence type="ECO:0000313" key="5">
    <source>
        <dbReference type="EMBL" id="AEH10696.1"/>
    </source>
</evidence>
<name>F8AV63_9ACTN</name>
<evidence type="ECO:0000256" key="1">
    <source>
        <dbReference type="ARBA" id="ARBA00022574"/>
    </source>
</evidence>
<dbReference type="Proteomes" id="UP000001549">
    <property type="component" value="Chromosome"/>
</dbReference>
<dbReference type="AlphaFoldDB" id="F8AV63"/>
<dbReference type="STRING" id="656024.FsymDg_3401"/>
<evidence type="ECO:0000313" key="6">
    <source>
        <dbReference type="Proteomes" id="UP000001549"/>
    </source>
</evidence>
<keyword evidence="6" id="KW-1185">Reference proteome</keyword>
<keyword evidence="1 3" id="KW-0853">WD repeat</keyword>
<dbReference type="EMBL" id="CP002801">
    <property type="protein sequence ID" value="AEH10696.1"/>
    <property type="molecule type" value="Genomic_DNA"/>
</dbReference>
<feature type="region of interest" description="Disordered" evidence="4">
    <location>
        <begin position="350"/>
        <end position="372"/>
    </location>
</feature>
<feature type="compositionally biased region" description="Polar residues" evidence="4">
    <location>
        <begin position="363"/>
        <end position="372"/>
    </location>
</feature>
<dbReference type="HOGENOM" id="CLU_067065_0_0_11"/>
<dbReference type="InterPro" id="IPR011047">
    <property type="entry name" value="Quinoprotein_ADH-like_sf"/>
</dbReference>
<sequence length="372" mass="38495">MSRTANLLASGRKPAEPVWSIDLDDAVSTVTAAPRGPLVAAASLSGRTVVIDADDGVVVTEMPHHELGALAAAWSPDGRRLAVGGADGTVVIGDLTVGRHDAVMGQGWVHALAWSPDGQYLAAGRGREVLLLRPDGTIVTRWPGQPSTVTALTWAGHRLAVACYGGIRWYEPGPDRTEPVRTFDWKGSLLTIAVAPNARWAASGNQDASIHLWRLWSGEDYEMSGYPAKVTAIAFAPDSQRLAAGGGEEVTVWNLGGKGPAGQRPASLRTHSGLVVALAYAPVPPGSAAGRTGQRAAAPPLLASGGRDGRLAGWRGSGSSRRPQFEVDLGAPVSSVTWTADAALVVAGTQGGRLSAVRPSDSPPGTGTRRSS</sequence>
<dbReference type="SUPFAM" id="SSF50998">
    <property type="entry name" value="Quinoprotein alcohol dehydrogenase-like"/>
    <property type="match status" value="1"/>
</dbReference>
<dbReference type="RefSeq" id="WP_013874586.1">
    <property type="nucleotide sequence ID" value="NC_015656.1"/>
</dbReference>
<evidence type="ECO:0000256" key="4">
    <source>
        <dbReference type="SAM" id="MobiDB-lite"/>
    </source>
</evidence>
<feature type="region of interest" description="Disordered" evidence="4">
    <location>
        <begin position="287"/>
        <end position="325"/>
    </location>
</feature>
<dbReference type="eggNOG" id="COG2319">
    <property type="taxonomic scope" value="Bacteria"/>
</dbReference>
<dbReference type="KEGG" id="fsy:FsymDg_3401"/>
<gene>
    <name evidence="5" type="ordered locus">FsymDg_3401</name>
</gene>
<protein>
    <submittedName>
        <fullName evidence="5">WD40 repeat-containing protein</fullName>
    </submittedName>
</protein>
<accession>F8AV63</accession>
<reference evidence="5 6" key="1">
    <citation type="submission" date="2011-05" db="EMBL/GenBank/DDBJ databases">
        <title>Complete sequence of chromosome of Frankia symbiont of Datisca glomerata.</title>
        <authorList>
            <consortium name="US DOE Joint Genome Institute"/>
            <person name="Lucas S."/>
            <person name="Han J."/>
            <person name="Lapidus A."/>
            <person name="Cheng J.-F."/>
            <person name="Goodwin L."/>
            <person name="Pitluck S."/>
            <person name="Peters L."/>
            <person name="Mikhailova N."/>
            <person name="Chertkov O."/>
            <person name="Teshima H."/>
            <person name="Han C."/>
            <person name="Tapia R."/>
            <person name="Land M."/>
            <person name="Hauser L."/>
            <person name="Kyrpides N."/>
            <person name="Ivanova N."/>
            <person name="Pagani I."/>
            <person name="Berry A."/>
            <person name="Pawlowski K."/>
            <person name="Persson T."/>
            <person name="Vanden Heuvel B."/>
            <person name="Benson D."/>
            <person name="Woyke T."/>
        </authorList>
    </citation>
    <scope>NUCLEOTIDE SEQUENCE [LARGE SCALE GENOMIC DNA]</scope>
    <source>
        <strain evidence="6">4085684</strain>
    </source>
</reference>
<dbReference type="Gene3D" id="2.130.10.10">
    <property type="entry name" value="YVTN repeat-like/Quinoprotein amine dehydrogenase"/>
    <property type="match status" value="2"/>
</dbReference>
<evidence type="ECO:0000256" key="3">
    <source>
        <dbReference type="PROSITE-ProRule" id="PRU00221"/>
    </source>
</evidence>
<feature type="repeat" description="WD" evidence="3">
    <location>
        <begin position="62"/>
        <end position="103"/>
    </location>
</feature>
<organism evidence="5 6">
    <name type="scientific">Candidatus Protofrankia datiscae</name>
    <dbReference type="NCBI Taxonomy" id="2716812"/>
    <lineage>
        <taxon>Bacteria</taxon>
        <taxon>Bacillati</taxon>
        <taxon>Actinomycetota</taxon>
        <taxon>Actinomycetes</taxon>
        <taxon>Frankiales</taxon>
        <taxon>Frankiaceae</taxon>
        <taxon>Protofrankia</taxon>
    </lineage>
</organism>
<dbReference type="Pfam" id="PF00400">
    <property type="entry name" value="WD40"/>
    <property type="match status" value="4"/>
</dbReference>
<dbReference type="InterPro" id="IPR015943">
    <property type="entry name" value="WD40/YVTN_repeat-like_dom_sf"/>
</dbReference>